<keyword evidence="1" id="KW-0547">Nucleotide-binding</keyword>
<keyword evidence="3 7" id="KW-0347">Helicase</keyword>
<evidence type="ECO:0000259" key="6">
    <source>
        <dbReference type="PROSITE" id="PS51194"/>
    </source>
</evidence>
<dbReference type="PANTHER" id="PTHR43519">
    <property type="entry name" value="ATP-DEPENDENT RNA HELICASE HRPB"/>
    <property type="match status" value="1"/>
</dbReference>
<dbReference type="SUPFAM" id="SSF52540">
    <property type="entry name" value="P-loop containing nucleoside triphosphate hydrolases"/>
    <property type="match status" value="1"/>
</dbReference>
<accession>A0A6P1DUP8</accession>
<dbReference type="InterPro" id="IPR011545">
    <property type="entry name" value="DEAD/DEAH_box_helicase_dom"/>
</dbReference>
<dbReference type="Pfam" id="PF00270">
    <property type="entry name" value="DEAD"/>
    <property type="match status" value="1"/>
</dbReference>
<dbReference type="PROSITE" id="PS51192">
    <property type="entry name" value="HELICASE_ATP_BIND_1"/>
    <property type="match status" value="1"/>
</dbReference>
<dbReference type="CDD" id="cd17990">
    <property type="entry name" value="DEXHc_HrpB"/>
    <property type="match status" value="1"/>
</dbReference>
<evidence type="ECO:0000313" key="8">
    <source>
        <dbReference type="Proteomes" id="UP000471640"/>
    </source>
</evidence>
<dbReference type="Proteomes" id="UP000471640">
    <property type="component" value="Unassembled WGS sequence"/>
</dbReference>
<dbReference type="SMART" id="SM00490">
    <property type="entry name" value="HELICc"/>
    <property type="match status" value="1"/>
</dbReference>
<dbReference type="RefSeq" id="WP_164652317.1">
    <property type="nucleotide sequence ID" value="NZ_JAAIJR010000009.1"/>
</dbReference>
<keyword evidence="8" id="KW-1185">Reference proteome</keyword>
<dbReference type="GO" id="GO:0016787">
    <property type="term" value="F:hydrolase activity"/>
    <property type="evidence" value="ECO:0007669"/>
    <property type="project" value="UniProtKB-KW"/>
</dbReference>
<keyword evidence="4" id="KW-0067">ATP-binding</keyword>
<evidence type="ECO:0000256" key="4">
    <source>
        <dbReference type="ARBA" id="ARBA00022840"/>
    </source>
</evidence>
<dbReference type="Pfam" id="PF08482">
    <property type="entry name" value="HrpB_C"/>
    <property type="match status" value="1"/>
</dbReference>
<organism evidence="7 8">
    <name type="scientific">Thiorhodococcus mannitoliphagus</name>
    <dbReference type="NCBI Taxonomy" id="329406"/>
    <lineage>
        <taxon>Bacteria</taxon>
        <taxon>Pseudomonadati</taxon>
        <taxon>Pseudomonadota</taxon>
        <taxon>Gammaproteobacteria</taxon>
        <taxon>Chromatiales</taxon>
        <taxon>Chromatiaceae</taxon>
        <taxon>Thiorhodococcus</taxon>
    </lineage>
</organism>
<dbReference type="InterPro" id="IPR001650">
    <property type="entry name" value="Helicase_C-like"/>
</dbReference>
<reference evidence="8" key="1">
    <citation type="journal article" date="2020" name="Microbiol. Resour. Announc.">
        <title>Draft Genome Sequences of Thiorhodococcus mannitoliphagus and Thiorhodococcus minor, Purple Sulfur Photosynthetic Bacteria in the Gammaproteobacterial Family Chromatiaceae.</title>
        <authorList>
            <person name="Aviles F.A."/>
            <person name="Meyer T.E."/>
            <person name="Kyndt J.A."/>
        </authorList>
    </citation>
    <scope>NUCLEOTIDE SEQUENCE [LARGE SCALE GENOMIC DNA]</scope>
    <source>
        <strain evidence="8">DSM 18266</strain>
    </source>
</reference>
<proteinExistence type="predicted"/>
<reference evidence="7 8" key="2">
    <citation type="submission" date="2020-02" db="EMBL/GenBank/DDBJ databases">
        <title>Genome sequences of Thiorhodococcus mannitoliphagus and Thiorhodococcus minor, purple sulfur photosynthetic bacteria in the gammaproteobacterial family, Chromatiaceae.</title>
        <authorList>
            <person name="Aviles F.A."/>
            <person name="Meyer T.E."/>
            <person name="Kyndt J.A."/>
        </authorList>
    </citation>
    <scope>NUCLEOTIDE SEQUENCE [LARGE SCALE GENOMIC DNA]</scope>
    <source>
        <strain evidence="7 8">DSM 18266</strain>
    </source>
</reference>
<dbReference type="Pfam" id="PF04408">
    <property type="entry name" value="WHD_HA2"/>
    <property type="match status" value="1"/>
</dbReference>
<dbReference type="Pfam" id="PF00271">
    <property type="entry name" value="Helicase_C"/>
    <property type="match status" value="1"/>
</dbReference>
<evidence type="ECO:0000256" key="3">
    <source>
        <dbReference type="ARBA" id="ARBA00022806"/>
    </source>
</evidence>
<evidence type="ECO:0000313" key="7">
    <source>
        <dbReference type="EMBL" id="NEX19415.1"/>
    </source>
</evidence>
<dbReference type="PANTHER" id="PTHR43519:SF1">
    <property type="entry name" value="ATP-DEPENDENT RNA HELICASE HRPB"/>
    <property type="match status" value="1"/>
</dbReference>
<dbReference type="NCBIfam" id="TIGR01970">
    <property type="entry name" value="DEAH_box_HrpB"/>
    <property type="match status" value="1"/>
</dbReference>
<dbReference type="CDD" id="cd18791">
    <property type="entry name" value="SF2_C_RHA"/>
    <property type="match status" value="1"/>
</dbReference>
<dbReference type="InterPro" id="IPR010225">
    <property type="entry name" value="HrpB"/>
</dbReference>
<dbReference type="GO" id="GO:0003676">
    <property type="term" value="F:nucleic acid binding"/>
    <property type="evidence" value="ECO:0007669"/>
    <property type="project" value="InterPro"/>
</dbReference>
<dbReference type="PIRSF" id="PIRSF005496">
    <property type="entry name" value="ATP_hel_hrpB"/>
    <property type="match status" value="1"/>
</dbReference>
<dbReference type="InterPro" id="IPR049614">
    <property type="entry name" value="HrpB_DEXH"/>
</dbReference>
<dbReference type="InterPro" id="IPR027417">
    <property type="entry name" value="P-loop_NTPase"/>
</dbReference>
<dbReference type="GO" id="GO:0004386">
    <property type="term" value="F:helicase activity"/>
    <property type="evidence" value="ECO:0007669"/>
    <property type="project" value="UniProtKB-KW"/>
</dbReference>
<dbReference type="AlphaFoldDB" id="A0A6P1DUP8"/>
<dbReference type="InterPro" id="IPR048333">
    <property type="entry name" value="HA2_WH"/>
</dbReference>
<dbReference type="FunFam" id="3.40.50.300:FF:002125">
    <property type="entry name" value="ATP-dependent helicase HrpB"/>
    <property type="match status" value="1"/>
</dbReference>
<dbReference type="InterPro" id="IPR013689">
    <property type="entry name" value="RNA_helicase_ATP-dep_HrpB_C"/>
</dbReference>
<dbReference type="PROSITE" id="PS51194">
    <property type="entry name" value="HELICASE_CTER"/>
    <property type="match status" value="1"/>
</dbReference>
<dbReference type="SMART" id="SM00847">
    <property type="entry name" value="HA2"/>
    <property type="match status" value="1"/>
</dbReference>
<evidence type="ECO:0000259" key="5">
    <source>
        <dbReference type="PROSITE" id="PS51192"/>
    </source>
</evidence>
<feature type="domain" description="Helicase ATP-binding" evidence="5">
    <location>
        <begin position="22"/>
        <end position="186"/>
    </location>
</feature>
<name>A0A6P1DUP8_9GAMM</name>
<dbReference type="Gene3D" id="3.40.50.300">
    <property type="entry name" value="P-loop containing nucleotide triphosphate hydrolases"/>
    <property type="match status" value="2"/>
</dbReference>
<evidence type="ECO:0000256" key="2">
    <source>
        <dbReference type="ARBA" id="ARBA00022801"/>
    </source>
</evidence>
<dbReference type="EMBL" id="JAAIJR010000009">
    <property type="protein sequence ID" value="NEX19415.1"/>
    <property type="molecule type" value="Genomic_DNA"/>
</dbReference>
<dbReference type="InterPro" id="IPR007502">
    <property type="entry name" value="Helicase-assoc_dom"/>
</dbReference>
<dbReference type="GO" id="GO:0005524">
    <property type="term" value="F:ATP binding"/>
    <property type="evidence" value="ECO:0007669"/>
    <property type="project" value="UniProtKB-KW"/>
</dbReference>
<dbReference type="SMART" id="SM00487">
    <property type="entry name" value="DEXDc"/>
    <property type="match status" value="1"/>
</dbReference>
<gene>
    <name evidence="7" type="primary">hrpB</name>
    <name evidence="7" type="ORF">G3480_03635</name>
</gene>
<keyword evidence="2" id="KW-0378">Hydrolase</keyword>
<evidence type="ECO:0000256" key="1">
    <source>
        <dbReference type="ARBA" id="ARBA00022741"/>
    </source>
</evidence>
<dbReference type="Gene3D" id="1.20.120.1080">
    <property type="match status" value="1"/>
</dbReference>
<dbReference type="InterPro" id="IPR014001">
    <property type="entry name" value="Helicase_ATP-bd"/>
</dbReference>
<sequence>MSSSDTHPADPCLPIDPVLDPLRAALRKGHALLQAPTGSGKSTKVPLALMEEDWLADQRILMLEPRRPAARMTAARMAALLGEPLGERVGYQVRFERRVGPRTRIEVITEGILTRRLQRDPGLEGVALVIFDEFHERNLQSDLGLALTLDVAQSLRPELRLLVMSATLDAEPVAALLGGAAIIRGEGRSFPVEVRYADRAPETDVARSASASIRRALVEEAGDILAFLPGTGEINRCLEQLGNLTADGVDILPLHGSLPTAEQDKALLPGHGRQRRIIVATDIAETSVTIQGIRVVVDTGFTRKPRFDPGSGLTRLVTEPISRASAEQRAGRAGRLGPGVCYRLWTPAQEHGRPEHRTAEILQSDLAPVALELALWGVKDPTQLSWLDPPPAPAWSQAIDLLRALGGLDDSGGITRLGRAMAELPLHPRLAVMLLSASPADRLTAANLCALVSERDPFITGADRPRPADLGSRLHALEALRDRRPPSDMDRNRLKAVERVAAQLMRMIERSEAKSGNQTRSPGALLALAYPDRVAQRRDGTDDRYLLASGAGAVLPRDDALAVHPYLVVAAMDAKGRDGRIQLALPVDEAELQARFDARIDQAREVTWDAEREAVACRAVSRLGAITLSSRPVPLQPGDDATRLLLERIGEQFDRALNWSETARQLQARVGLMRRHDSSGDWPDLSRETLKDTLEDWLAPWIQGKTRLAELQRLDLATLLTARLSWDQQQRLEQETPTAFVTPAGNKRAIDYCAGDIPVLAAPLQELFGLDDTPRVCMNRVPVLLHLLSPARRPMQVTQDLAGFWARGYAEVRKELRGRYPKHHWPEDPAEARALVGGIKRRGVRTSG</sequence>
<comment type="caution">
    <text evidence="7">The sequence shown here is derived from an EMBL/GenBank/DDBJ whole genome shotgun (WGS) entry which is preliminary data.</text>
</comment>
<protein>
    <submittedName>
        <fullName evidence="7">ATP-dependent helicase HrpB</fullName>
    </submittedName>
</protein>
<feature type="domain" description="Helicase C-terminal" evidence="6">
    <location>
        <begin position="212"/>
        <end position="377"/>
    </location>
</feature>